<accession>A0ABW6A4Z2</accession>
<feature type="coiled-coil region" evidence="1">
    <location>
        <begin position="104"/>
        <end position="131"/>
    </location>
</feature>
<evidence type="ECO:0000313" key="2">
    <source>
        <dbReference type="EMBL" id="MFD2920413.1"/>
    </source>
</evidence>
<proteinExistence type="predicted"/>
<evidence type="ECO:0000256" key="1">
    <source>
        <dbReference type="SAM" id="Coils"/>
    </source>
</evidence>
<dbReference type="RefSeq" id="WP_386098712.1">
    <property type="nucleotide sequence ID" value="NZ_JBHUOZ010000003.1"/>
</dbReference>
<dbReference type="Gene3D" id="2.30.30.40">
    <property type="entry name" value="SH3 Domains"/>
    <property type="match status" value="1"/>
</dbReference>
<protein>
    <submittedName>
        <fullName evidence="2">SH3 domain-containing protein</fullName>
    </submittedName>
</protein>
<comment type="caution">
    <text evidence="2">The sequence shown here is derived from an EMBL/GenBank/DDBJ whole genome shotgun (WGS) entry which is preliminary data.</text>
</comment>
<sequence>MKTFITVLLPLLLTVAARTQTTDFTKWLKKKTVDGKEITMLRVPETEFGPKLLGFISLAQHELNRLPDLYRLSFNHMSGDSYKEIEGYCQKIEMENASFPVHYYRDEMKAFKALKEEMDQKELARKKAAEEKEFFAKLKADFAWVSGDTLMVRSRPEAKSPGIGKIHRLSYIRAYEVEDKEDWVQIDFGGHSGYVLRDDIAIDWEELEPSKEDSMTLQRGRYYDFTPTAAYTAQLKKAAAEEERAMRAANAAPRRKYYTGPRGGCYFINSNGNKQYVDRSYCR</sequence>
<gene>
    <name evidence="2" type="ORF">ACFS6H_11865</name>
</gene>
<keyword evidence="3" id="KW-1185">Reference proteome</keyword>
<dbReference type="Proteomes" id="UP001597511">
    <property type="component" value="Unassembled WGS sequence"/>
</dbReference>
<name>A0ABW6A4Z2_9BACT</name>
<evidence type="ECO:0000313" key="3">
    <source>
        <dbReference type="Proteomes" id="UP001597511"/>
    </source>
</evidence>
<organism evidence="2 3">
    <name type="scientific">Terrimonas rubra</name>
    <dbReference type="NCBI Taxonomy" id="1035890"/>
    <lineage>
        <taxon>Bacteria</taxon>
        <taxon>Pseudomonadati</taxon>
        <taxon>Bacteroidota</taxon>
        <taxon>Chitinophagia</taxon>
        <taxon>Chitinophagales</taxon>
        <taxon>Chitinophagaceae</taxon>
        <taxon>Terrimonas</taxon>
    </lineage>
</organism>
<reference evidence="3" key="1">
    <citation type="journal article" date="2019" name="Int. J. Syst. Evol. Microbiol.">
        <title>The Global Catalogue of Microorganisms (GCM) 10K type strain sequencing project: providing services to taxonomists for standard genome sequencing and annotation.</title>
        <authorList>
            <consortium name="The Broad Institute Genomics Platform"/>
            <consortium name="The Broad Institute Genome Sequencing Center for Infectious Disease"/>
            <person name="Wu L."/>
            <person name="Ma J."/>
        </authorList>
    </citation>
    <scope>NUCLEOTIDE SEQUENCE [LARGE SCALE GENOMIC DNA]</scope>
    <source>
        <strain evidence="3">KCTC 23299</strain>
    </source>
</reference>
<keyword evidence="1" id="KW-0175">Coiled coil</keyword>
<dbReference type="EMBL" id="JBHUOZ010000003">
    <property type="protein sequence ID" value="MFD2920413.1"/>
    <property type="molecule type" value="Genomic_DNA"/>
</dbReference>